<evidence type="ECO:0000256" key="1">
    <source>
        <dbReference type="ARBA" id="ARBA00022490"/>
    </source>
</evidence>
<dbReference type="RefSeq" id="WP_310824048.1">
    <property type="nucleotide sequence ID" value="NZ_JAQGEC010000001.1"/>
</dbReference>
<sequence>MDYNIKPQQKRKIAGFHLVGPWDQTLPQGFEQLVMWVDGRHIEPLEWVAVYYDNPDEVPAEKLRCNTSVTVPDDFVIPENSEGVILTELAGGEYAVATARVEDHDFATPWYQFFNSLLQDTHYEIAPRPCFERYLNDGKADGYWQIEMFVPVQSRVV</sequence>
<gene>
    <name evidence="3 5" type="primary">sbmC</name>
    <name evidence="5" type="ORF">O7047_01420</name>
</gene>
<evidence type="ECO:0000259" key="4">
    <source>
        <dbReference type="SMART" id="SM00871"/>
    </source>
</evidence>
<dbReference type="InterPro" id="IPR050908">
    <property type="entry name" value="SmbC-like"/>
</dbReference>
<comment type="caution">
    <text evidence="5">The sequence shown here is derived from an EMBL/GenBank/DDBJ whole genome shotgun (WGS) entry which is preliminary data.</text>
</comment>
<dbReference type="PANTHER" id="PTHR40055">
    <property type="entry name" value="TRANSCRIPTIONAL REGULATOR YGIV-RELATED"/>
    <property type="match status" value="1"/>
</dbReference>
<dbReference type="SMART" id="SM00871">
    <property type="entry name" value="AraC_E_bind"/>
    <property type="match status" value="1"/>
</dbReference>
<dbReference type="SUPFAM" id="SSF55136">
    <property type="entry name" value="Probable bacterial effector-binding domain"/>
    <property type="match status" value="1"/>
</dbReference>
<evidence type="ECO:0000256" key="3">
    <source>
        <dbReference type="HAMAP-Rule" id="MF_01896"/>
    </source>
</evidence>
<keyword evidence="1 3" id="KW-0963">Cytoplasm</keyword>
<comment type="subcellular location">
    <subcellularLocation>
        <location evidence="3">Cytoplasm</location>
    </subcellularLocation>
</comment>
<comment type="similarity">
    <text evidence="3">Belongs to the DNA gyrase inhibitor family.</text>
</comment>
<dbReference type="GO" id="GO:0005737">
    <property type="term" value="C:cytoplasm"/>
    <property type="evidence" value="ECO:0007669"/>
    <property type="project" value="UniProtKB-SubCell"/>
</dbReference>
<reference evidence="5" key="1">
    <citation type="submission" date="2022-12" db="EMBL/GenBank/DDBJ databases">
        <title>NDM-1 containing novel ST 2018 Pseudenterobacter timonensis.</title>
        <authorList>
            <person name="Halder G."/>
            <person name="Mandal S."/>
            <person name="Dutta S."/>
        </authorList>
    </citation>
    <scope>NUCLEOTIDE SEQUENCE</scope>
    <source>
        <strain evidence="5">CNCI147</strain>
    </source>
</reference>
<dbReference type="Pfam" id="PF06445">
    <property type="entry name" value="GyrI-like"/>
    <property type="match status" value="1"/>
</dbReference>
<comment type="subunit">
    <text evidence="3">Interacts with DNA gyrase.</text>
</comment>
<dbReference type="GO" id="GO:0008657">
    <property type="term" value="F:DNA topoisomerase type II (double strand cut, ATP-hydrolyzing) inhibitor activity"/>
    <property type="evidence" value="ECO:0007669"/>
    <property type="project" value="UniProtKB-UniRule"/>
</dbReference>
<dbReference type="EMBL" id="JAQGEC010000001">
    <property type="protein sequence ID" value="MDR9888902.1"/>
    <property type="molecule type" value="Genomic_DNA"/>
</dbReference>
<organism evidence="5 6">
    <name type="scientific">Pseudenterobacter timonensis</name>
    <dbReference type="NCBI Taxonomy" id="1755099"/>
    <lineage>
        <taxon>Bacteria</taxon>
        <taxon>Pseudomonadati</taxon>
        <taxon>Pseudomonadota</taxon>
        <taxon>Gammaproteobacteria</taxon>
        <taxon>Enterobacterales</taxon>
        <taxon>Enterobacteriaceae</taxon>
        <taxon>Pseudenterobacter</taxon>
    </lineage>
</organism>
<dbReference type="InterPro" id="IPR024911">
    <property type="entry name" value="SmbC"/>
</dbReference>
<comment type="function">
    <text evidence="3">Inhibits the supercoiling activity of DNA gyrase. Acts by inhibiting DNA gyrase at an early step, prior to (or at the step of) binding of DNA by the gyrase. It protects cells against toxins that target DNA gyrase, by inhibiting activity of these toxins and reducing the formation of lethal double-strand breaks in the cell.</text>
</comment>
<evidence type="ECO:0000313" key="6">
    <source>
        <dbReference type="Proteomes" id="UP001248822"/>
    </source>
</evidence>
<name>A0AAE4DJH5_9ENTR</name>
<protein>
    <recommendedName>
        <fullName evidence="3">DNA gyrase inhibitor</fullName>
    </recommendedName>
</protein>
<dbReference type="PANTHER" id="PTHR40055:SF2">
    <property type="entry name" value="DNA GYRASE INHIBITOR"/>
    <property type="match status" value="1"/>
</dbReference>
<dbReference type="Proteomes" id="UP001248822">
    <property type="component" value="Unassembled WGS sequence"/>
</dbReference>
<evidence type="ECO:0000256" key="2">
    <source>
        <dbReference type="ARBA" id="ARBA00023016"/>
    </source>
</evidence>
<evidence type="ECO:0000313" key="5">
    <source>
        <dbReference type="EMBL" id="MDR9888902.1"/>
    </source>
</evidence>
<accession>A0AAE4DJH5</accession>
<dbReference type="AlphaFoldDB" id="A0AAE4DJH5"/>
<dbReference type="InterPro" id="IPR029442">
    <property type="entry name" value="GyrI-like"/>
</dbReference>
<feature type="domain" description="AraC effector-binding" evidence="4">
    <location>
        <begin position="1"/>
        <end position="153"/>
    </location>
</feature>
<dbReference type="InterPro" id="IPR011256">
    <property type="entry name" value="Reg_factor_effector_dom_sf"/>
</dbReference>
<keyword evidence="2 3" id="KW-0346">Stress response</keyword>
<dbReference type="NCBIfam" id="NF007451">
    <property type="entry name" value="PRK10016.1"/>
    <property type="match status" value="1"/>
</dbReference>
<dbReference type="HAMAP" id="MF_01896">
    <property type="entry name" value="DNA_gyrase_inhibitor"/>
    <property type="match status" value="1"/>
</dbReference>
<dbReference type="InterPro" id="IPR010499">
    <property type="entry name" value="AraC_E-bd"/>
</dbReference>
<dbReference type="Gene3D" id="3.20.80.10">
    <property type="entry name" value="Regulatory factor, effector binding domain"/>
    <property type="match status" value="1"/>
</dbReference>
<proteinExistence type="inferred from homology"/>